<dbReference type="Gene3D" id="3.90.650.10">
    <property type="entry name" value="PurM-like C-terminal domain"/>
    <property type="match status" value="1"/>
</dbReference>
<dbReference type="Gene3D" id="3.30.1330.10">
    <property type="entry name" value="PurM-like, N-terminal domain"/>
    <property type="match status" value="1"/>
</dbReference>
<keyword evidence="7 15" id="KW-0436">Ligase</keyword>
<proteinExistence type="inferred from homology"/>
<dbReference type="InterPro" id="IPR010918">
    <property type="entry name" value="PurM-like_C_dom"/>
</dbReference>
<keyword evidence="8 15" id="KW-0547">Nucleotide-binding</keyword>
<comment type="similarity">
    <text evidence="3 15">Belongs to the AIR synthase family.</text>
</comment>
<dbReference type="InterPro" id="IPR036676">
    <property type="entry name" value="PurM-like_C_sf"/>
</dbReference>
<dbReference type="GO" id="GO:0046084">
    <property type="term" value="P:adenine biosynthetic process"/>
    <property type="evidence" value="ECO:0007669"/>
    <property type="project" value="TreeGrafter"/>
</dbReference>
<dbReference type="STRING" id="28034.BFX07_08835"/>
<accession>A0A1W1WGT1</accession>
<evidence type="ECO:0000256" key="11">
    <source>
        <dbReference type="ARBA" id="ARBA00031908"/>
    </source>
</evidence>
<dbReference type="Proteomes" id="UP000192660">
    <property type="component" value="Unassembled WGS sequence"/>
</dbReference>
<evidence type="ECO:0000256" key="10">
    <source>
        <dbReference type="ARBA" id="ARBA00022840"/>
    </source>
</evidence>
<dbReference type="GO" id="GO:0005829">
    <property type="term" value="C:cytosol"/>
    <property type="evidence" value="ECO:0007669"/>
    <property type="project" value="TreeGrafter"/>
</dbReference>
<dbReference type="HAMAP" id="MF_00741">
    <property type="entry name" value="AIRS"/>
    <property type="match status" value="1"/>
</dbReference>
<dbReference type="InterPro" id="IPR016188">
    <property type="entry name" value="PurM-like_N"/>
</dbReference>
<evidence type="ECO:0000256" key="12">
    <source>
        <dbReference type="ARBA" id="ARBA00032931"/>
    </source>
</evidence>
<evidence type="ECO:0000256" key="8">
    <source>
        <dbReference type="ARBA" id="ARBA00022741"/>
    </source>
</evidence>
<evidence type="ECO:0000256" key="5">
    <source>
        <dbReference type="ARBA" id="ARBA00020367"/>
    </source>
</evidence>
<dbReference type="FunFam" id="3.90.650.10:FF:000011">
    <property type="entry name" value="Phosphoribosylformylglycinamidine cyclo-ligase"/>
    <property type="match status" value="1"/>
</dbReference>
<dbReference type="GO" id="GO:0004641">
    <property type="term" value="F:phosphoribosylformylglycinamidine cyclo-ligase activity"/>
    <property type="evidence" value="ECO:0007669"/>
    <property type="project" value="UniProtKB-UniRule"/>
</dbReference>
<comment type="catalytic activity">
    <reaction evidence="14 15">
        <text>2-formamido-N(1)-(5-O-phospho-beta-D-ribosyl)acetamidine + ATP = 5-amino-1-(5-phospho-beta-D-ribosyl)imidazole + ADP + phosphate + H(+)</text>
        <dbReference type="Rhea" id="RHEA:23032"/>
        <dbReference type="ChEBI" id="CHEBI:15378"/>
        <dbReference type="ChEBI" id="CHEBI:30616"/>
        <dbReference type="ChEBI" id="CHEBI:43474"/>
        <dbReference type="ChEBI" id="CHEBI:137981"/>
        <dbReference type="ChEBI" id="CHEBI:147287"/>
        <dbReference type="ChEBI" id="CHEBI:456216"/>
        <dbReference type="EC" id="6.3.3.1"/>
    </reaction>
</comment>
<dbReference type="CDD" id="cd02196">
    <property type="entry name" value="PurM"/>
    <property type="match status" value="1"/>
</dbReference>
<comment type="pathway">
    <text evidence="2 15">Purine metabolism; IMP biosynthesis via de novo pathway; 5-amino-1-(5-phospho-D-ribosyl)imidazole from N(2)-formyl-N(1)-(5-phospho-D-ribosyl)glycinamide: step 2/2.</text>
</comment>
<dbReference type="AlphaFoldDB" id="A0A1W1WGT1"/>
<dbReference type="EC" id="6.3.3.1" evidence="4 15"/>
<dbReference type="SUPFAM" id="SSF55326">
    <property type="entry name" value="PurM N-terminal domain-like"/>
    <property type="match status" value="1"/>
</dbReference>
<organism evidence="18 19">
    <name type="scientific">Sulfobacillus thermosulfidooxidans (strain DSM 9293 / VKM B-1269 / AT-1)</name>
    <dbReference type="NCBI Taxonomy" id="929705"/>
    <lineage>
        <taxon>Bacteria</taxon>
        <taxon>Bacillati</taxon>
        <taxon>Bacillota</taxon>
        <taxon>Clostridia</taxon>
        <taxon>Eubacteriales</taxon>
        <taxon>Clostridiales Family XVII. Incertae Sedis</taxon>
        <taxon>Sulfobacillus</taxon>
    </lineage>
</organism>
<dbReference type="UniPathway" id="UPA00074">
    <property type="reaction ID" value="UER00129"/>
</dbReference>
<evidence type="ECO:0000259" key="16">
    <source>
        <dbReference type="Pfam" id="PF00586"/>
    </source>
</evidence>
<dbReference type="FunFam" id="3.30.1330.10:FF:000001">
    <property type="entry name" value="Phosphoribosylformylglycinamidine cyclo-ligase"/>
    <property type="match status" value="1"/>
</dbReference>
<evidence type="ECO:0000256" key="15">
    <source>
        <dbReference type="HAMAP-Rule" id="MF_00741"/>
    </source>
</evidence>
<dbReference type="InterPro" id="IPR004733">
    <property type="entry name" value="PurM_cligase"/>
</dbReference>
<evidence type="ECO:0000256" key="14">
    <source>
        <dbReference type="ARBA" id="ARBA00049057"/>
    </source>
</evidence>
<keyword evidence="6 15" id="KW-0963">Cytoplasm</keyword>
<keyword evidence="19" id="KW-1185">Reference proteome</keyword>
<keyword evidence="10 15" id="KW-0067">ATP-binding</keyword>
<evidence type="ECO:0000313" key="18">
    <source>
        <dbReference type="EMBL" id="SMC05501.1"/>
    </source>
</evidence>
<dbReference type="Pfam" id="PF00586">
    <property type="entry name" value="AIRS"/>
    <property type="match status" value="1"/>
</dbReference>
<dbReference type="GO" id="GO:0005524">
    <property type="term" value="F:ATP binding"/>
    <property type="evidence" value="ECO:0007669"/>
    <property type="project" value="UniProtKB-KW"/>
</dbReference>
<gene>
    <name evidence="15" type="primary">purM</name>
    <name evidence="18" type="ORF">SAMN00768000_2279</name>
</gene>
<sequence>MNSDKDMTRENQPLRYQDAGVDIEKGNEAVNRIRPWALKTARKEVLSGVGGFAGAFELQEPSVLLAGADGVGSKLMIAEALQQFDTIGIDLVAMNVNDILAQGGEPLFFLDYIATHQIVPEQIELLVKGIAQGCLESGCALLGGETAELPDLYQPSHFDLAGFCVGRMVHKPTEPVQAGDQILGIASSGFHSNGYALLRRIVSERHLKWDQLYPATGDQTLGQALLTPTRIYVKAVEDLWQKVSIKAMAHITGGGLIENVPRTLPDDVIAVIDRSSWTMSALMQWFQELGPVSDDEWYRTFNAGIGFTVVLAQSDVTLAQSVLAQHGLASYVIGHIEVGHGERGVKWA</sequence>
<evidence type="ECO:0000256" key="1">
    <source>
        <dbReference type="ARBA" id="ARBA00004496"/>
    </source>
</evidence>
<reference evidence="19" key="1">
    <citation type="submission" date="2017-04" db="EMBL/GenBank/DDBJ databases">
        <authorList>
            <person name="Varghese N."/>
            <person name="Submissions S."/>
        </authorList>
    </citation>
    <scope>NUCLEOTIDE SEQUENCE [LARGE SCALE GENOMIC DNA]</scope>
    <source>
        <strain evidence="19">DSM 9293</strain>
    </source>
</reference>
<name>A0A1W1WGT1_SULTA</name>
<dbReference type="Pfam" id="PF02769">
    <property type="entry name" value="AIRS_C"/>
    <property type="match status" value="1"/>
</dbReference>
<dbReference type="EMBL" id="FWWY01000001">
    <property type="protein sequence ID" value="SMC05501.1"/>
    <property type="molecule type" value="Genomic_DNA"/>
</dbReference>
<dbReference type="GO" id="GO:0004637">
    <property type="term" value="F:phosphoribosylamine-glycine ligase activity"/>
    <property type="evidence" value="ECO:0007669"/>
    <property type="project" value="TreeGrafter"/>
</dbReference>
<dbReference type="SUPFAM" id="SSF56042">
    <property type="entry name" value="PurM C-terminal domain-like"/>
    <property type="match status" value="1"/>
</dbReference>
<evidence type="ECO:0000256" key="9">
    <source>
        <dbReference type="ARBA" id="ARBA00022755"/>
    </source>
</evidence>
<evidence type="ECO:0000256" key="2">
    <source>
        <dbReference type="ARBA" id="ARBA00004686"/>
    </source>
</evidence>
<dbReference type="NCBIfam" id="TIGR00878">
    <property type="entry name" value="purM"/>
    <property type="match status" value="1"/>
</dbReference>
<evidence type="ECO:0000256" key="4">
    <source>
        <dbReference type="ARBA" id="ARBA00013047"/>
    </source>
</evidence>
<evidence type="ECO:0000256" key="7">
    <source>
        <dbReference type="ARBA" id="ARBA00022598"/>
    </source>
</evidence>
<comment type="subcellular location">
    <subcellularLocation>
        <location evidence="1 15">Cytoplasm</location>
    </subcellularLocation>
</comment>
<evidence type="ECO:0000256" key="3">
    <source>
        <dbReference type="ARBA" id="ARBA00010280"/>
    </source>
</evidence>
<protein>
    <recommendedName>
        <fullName evidence="5 15">Phosphoribosylformylglycinamidine cyclo-ligase</fullName>
        <ecNumber evidence="4 15">6.3.3.1</ecNumber>
    </recommendedName>
    <alternativeName>
        <fullName evidence="12 15">AIR synthase</fullName>
    </alternativeName>
    <alternativeName>
        <fullName evidence="13 15">AIRS</fullName>
    </alternativeName>
    <alternativeName>
        <fullName evidence="11 15">Phosphoribosyl-aminoimidazole synthetase</fullName>
    </alternativeName>
</protein>
<feature type="domain" description="PurM-like N-terminal" evidence="16">
    <location>
        <begin position="53"/>
        <end position="168"/>
    </location>
</feature>
<dbReference type="PANTHER" id="PTHR10520">
    <property type="entry name" value="TRIFUNCTIONAL PURINE BIOSYNTHETIC PROTEIN ADENOSINE-3-RELATED"/>
    <property type="match status" value="1"/>
</dbReference>
<evidence type="ECO:0000256" key="6">
    <source>
        <dbReference type="ARBA" id="ARBA00022490"/>
    </source>
</evidence>
<evidence type="ECO:0000256" key="13">
    <source>
        <dbReference type="ARBA" id="ARBA00033093"/>
    </source>
</evidence>
<evidence type="ECO:0000313" key="19">
    <source>
        <dbReference type="Proteomes" id="UP000192660"/>
    </source>
</evidence>
<dbReference type="PANTHER" id="PTHR10520:SF12">
    <property type="entry name" value="TRIFUNCTIONAL PURINE BIOSYNTHETIC PROTEIN ADENOSINE-3"/>
    <property type="match status" value="1"/>
</dbReference>
<dbReference type="RefSeq" id="WP_020373922.1">
    <property type="nucleotide sequence ID" value="NZ_FWWY01000001.1"/>
</dbReference>
<feature type="domain" description="PurM-like C-terminal" evidence="17">
    <location>
        <begin position="177"/>
        <end position="343"/>
    </location>
</feature>
<dbReference type="InterPro" id="IPR036921">
    <property type="entry name" value="PurM-like_N_sf"/>
</dbReference>
<evidence type="ECO:0000259" key="17">
    <source>
        <dbReference type="Pfam" id="PF02769"/>
    </source>
</evidence>
<keyword evidence="9 15" id="KW-0658">Purine biosynthesis</keyword>
<dbReference type="GO" id="GO:0006189">
    <property type="term" value="P:'de novo' IMP biosynthetic process"/>
    <property type="evidence" value="ECO:0007669"/>
    <property type="project" value="UniProtKB-UniRule"/>
</dbReference>